<feature type="domain" description="Gfo/Idh/MocA-like oxidoreductase N-terminal" evidence="2">
    <location>
        <begin position="3"/>
        <end position="114"/>
    </location>
</feature>
<dbReference type="InterPro" id="IPR000683">
    <property type="entry name" value="Gfo/Idh/MocA-like_OxRdtase_N"/>
</dbReference>
<evidence type="ECO:0000256" key="1">
    <source>
        <dbReference type="ARBA" id="ARBA00023002"/>
    </source>
</evidence>
<dbReference type="EMBL" id="JAFFZE010000015">
    <property type="protein sequence ID" value="MCT2585541.1"/>
    <property type="molecule type" value="Genomic_DNA"/>
</dbReference>
<sequence length="298" mass="32028">MTRVGVVGLGVIGRLYLDAVRDHPGLTLAAVCDVRAELLDGPAARFTEHRRMLAEAGLDAVVVTVPNDAHHAVCADALAERVAVCVEKPLATTMADATDLDRRARAAGVPLFTAFHRRYNDNFRALLSAVDTRPTHVAVRYLERIEEHVGVDAWYLDPRRCGGGCVADNGPNAFDLVRRVLGDVEVTDVSVVREAGVDRRATVDLRAGDGATARVELDWSYPGEVKDVVVELADGTRRHADLLAGHPGFKESLRHEYRGVVAEFAGLVEAGRSAAEDGLAALALVESCYRTEGMVGTA</sequence>
<evidence type="ECO:0000313" key="4">
    <source>
        <dbReference type="EMBL" id="MCT2585541.1"/>
    </source>
</evidence>
<comment type="caution">
    <text evidence="4">The sequence shown here is derived from an EMBL/GenBank/DDBJ whole genome shotgun (WGS) entry which is preliminary data.</text>
</comment>
<dbReference type="PANTHER" id="PTHR43818:SF11">
    <property type="entry name" value="BCDNA.GH03377"/>
    <property type="match status" value="1"/>
</dbReference>
<keyword evidence="5" id="KW-1185">Reference proteome</keyword>
<dbReference type="InterPro" id="IPR036291">
    <property type="entry name" value="NAD(P)-bd_dom_sf"/>
</dbReference>
<dbReference type="SUPFAM" id="SSF55347">
    <property type="entry name" value="Glyceraldehyde-3-phosphate dehydrogenase-like, C-terminal domain"/>
    <property type="match status" value="1"/>
</dbReference>
<evidence type="ECO:0000259" key="2">
    <source>
        <dbReference type="Pfam" id="PF01408"/>
    </source>
</evidence>
<reference evidence="4 5" key="1">
    <citation type="submission" date="2021-02" db="EMBL/GenBank/DDBJ databases">
        <title>Actinophytocola xerophila sp. nov., isolated from soil of cotton cropping field.</title>
        <authorList>
            <person name="Huang R."/>
            <person name="Chen X."/>
            <person name="Ge X."/>
            <person name="Liu W."/>
        </authorList>
    </citation>
    <scope>NUCLEOTIDE SEQUENCE [LARGE SCALE GENOMIC DNA]</scope>
    <source>
        <strain evidence="4 5">S1-96</strain>
    </source>
</reference>
<evidence type="ECO:0000259" key="3">
    <source>
        <dbReference type="Pfam" id="PF22725"/>
    </source>
</evidence>
<dbReference type="Proteomes" id="UP001156441">
    <property type="component" value="Unassembled WGS sequence"/>
</dbReference>
<dbReference type="Pfam" id="PF22725">
    <property type="entry name" value="GFO_IDH_MocA_C3"/>
    <property type="match status" value="1"/>
</dbReference>
<dbReference type="Gene3D" id="3.40.50.720">
    <property type="entry name" value="NAD(P)-binding Rossmann-like Domain"/>
    <property type="match status" value="1"/>
</dbReference>
<dbReference type="Pfam" id="PF01408">
    <property type="entry name" value="GFO_IDH_MocA"/>
    <property type="match status" value="1"/>
</dbReference>
<dbReference type="PANTHER" id="PTHR43818">
    <property type="entry name" value="BCDNA.GH03377"/>
    <property type="match status" value="1"/>
</dbReference>
<dbReference type="RefSeq" id="WP_260193146.1">
    <property type="nucleotide sequence ID" value="NZ_JAFFZE010000015.1"/>
</dbReference>
<proteinExistence type="predicted"/>
<keyword evidence="1" id="KW-0560">Oxidoreductase</keyword>
<protein>
    <submittedName>
        <fullName evidence="4">Gfo/Idh/MocA family oxidoreductase</fullName>
    </submittedName>
</protein>
<name>A0ABT2JCP0_9PSEU</name>
<gene>
    <name evidence="4" type="ORF">JT362_20680</name>
</gene>
<feature type="domain" description="GFO/IDH/MocA-like oxidoreductase" evidence="3">
    <location>
        <begin position="133"/>
        <end position="224"/>
    </location>
</feature>
<dbReference type="InterPro" id="IPR055170">
    <property type="entry name" value="GFO_IDH_MocA-like_dom"/>
</dbReference>
<accession>A0ABT2JCP0</accession>
<evidence type="ECO:0000313" key="5">
    <source>
        <dbReference type="Proteomes" id="UP001156441"/>
    </source>
</evidence>
<dbReference type="Gene3D" id="3.30.360.10">
    <property type="entry name" value="Dihydrodipicolinate Reductase, domain 2"/>
    <property type="match status" value="1"/>
</dbReference>
<dbReference type="InterPro" id="IPR050463">
    <property type="entry name" value="Gfo/Idh/MocA_oxidrdct_glycsds"/>
</dbReference>
<organism evidence="4 5">
    <name type="scientific">Actinophytocola gossypii</name>
    <dbReference type="NCBI Taxonomy" id="2812003"/>
    <lineage>
        <taxon>Bacteria</taxon>
        <taxon>Bacillati</taxon>
        <taxon>Actinomycetota</taxon>
        <taxon>Actinomycetes</taxon>
        <taxon>Pseudonocardiales</taxon>
        <taxon>Pseudonocardiaceae</taxon>
    </lineage>
</organism>
<dbReference type="SUPFAM" id="SSF51735">
    <property type="entry name" value="NAD(P)-binding Rossmann-fold domains"/>
    <property type="match status" value="1"/>
</dbReference>